<dbReference type="Proteomes" id="UP000077266">
    <property type="component" value="Unassembled WGS sequence"/>
</dbReference>
<gene>
    <name evidence="1" type="ORF">EXIGLDRAFT_725118</name>
</gene>
<reference evidence="1 2" key="1">
    <citation type="journal article" date="2016" name="Mol. Biol. Evol.">
        <title>Comparative Genomics of Early-Diverging Mushroom-Forming Fungi Provides Insights into the Origins of Lignocellulose Decay Capabilities.</title>
        <authorList>
            <person name="Nagy L.G."/>
            <person name="Riley R."/>
            <person name="Tritt A."/>
            <person name="Adam C."/>
            <person name="Daum C."/>
            <person name="Floudas D."/>
            <person name="Sun H."/>
            <person name="Yadav J.S."/>
            <person name="Pangilinan J."/>
            <person name="Larsson K.H."/>
            <person name="Matsuura K."/>
            <person name="Barry K."/>
            <person name="Labutti K."/>
            <person name="Kuo R."/>
            <person name="Ohm R.A."/>
            <person name="Bhattacharya S.S."/>
            <person name="Shirouzu T."/>
            <person name="Yoshinaga Y."/>
            <person name="Martin F.M."/>
            <person name="Grigoriev I.V."/>
            <person name="Hibbett D.S."/>
        </authorList>
    </citation>
    <scope>NUCLEOTIDE SEQUENCE [LARGE SCALE GENOMIC DNA]</scope>
    <source>
        <strain evidence="1 2">HHB12029</strain>
    </source>
</reference>
<dbReference type="EMBL" id="KV426165">
    <property type="protein sequence ID" value="KZV86123.1"/>
    <property type="molecule type" value="Genomic_DNA"/>
</dbReference>
<organism evidence="1 2">
    <name type="scientific">Exidia glandulosa HHB12029</name>
    <dbReference type="NCBI Taxonomy" id="1314781"/>
    <lineage>
        <taxon>Eukaryota</taxon>
        <taxon>Fungi</taxon>
        <taxon>Dikarya</taxon>
        <taxon>Basidiomycota</taxon>
        <taxon>Agaricomycotina</taxon>
        <taxon>Agaricomycetes</taxon>
        <taxon>Auriculariales</taxon>
        <taxon>Exidiaceae</taxon>
        <taxon>Exidia</taxon>
    </lineage>
</organism>
<accession>A0A165E5M2</accession>
<dbReference type="AlphaFoldDB" id="A0A165E5M2"/>
<dbReference type="InParanoid" id="A0A165E5M2"/>
<sequence>MYTSDLPYVLPPRHVYACATESFVRSVPVRARSLIPSRALFAGSVSRLSPTDHSTPQPTPFRASRRVHVLPISSECSAGVVFVGSGALLKLGTRSARRAQTER</sequence>
<protein>
    <submittedName>
        <fullName evidence="1">Uncharacterized protein</fullName>
    </submittedName>
</protein>
<keyword evidence="2" id="KW-1185">Reference proteome</keyword>
<name>A0A165E5M2_EXIGL</name>
<evidence type="ECO:0000313" key="2">
    <source>
        <dbReference type="Proteomes" id="UP000077266"/>
    </source>
</evidence>
<proteinExistence type="predicted"/>
<evidence type="ECO:0000313" key="1">
    <source>
        <dbReference type="EMBL" id="KZV86123.1"/>
    </source>
</evidence>